<evidence type="ECO:0000256" key="3">
    <source>
        <dbReference type="ARBA" id="ARBA00022658"/>
    </source>
</evidence>
<dbReference type="SMART" id="SM00064">
    <property type="entry name" value="FYVE"/>
    <property type="match status" value="1"/>
</dbReference>
<name>A0A8C7MGC4_ONCKI</name>
<dbReference type="Gene3D" id="2.30.29.30">
    <property type="entry name" value="Pleckstrin-homology domain (PH domain)/Phosphotyrosine-binding domain (PTB)"/>
    <property type="match status" value="2"/>
</dbReference>
<evidence type="ECO:0000256" key="4">
    <source>
        <dbReference type="ARBA" id="ARBA00022723"/>
    </source>
</evidence>
<feature type="compositionally biased region" description="Pro residues" evidence="9">
    <location>
        <begin position="70"/>
        <end position="83"/>
    </location>
</feature>
<dbReference type="PROSITE" id="PS50010">
    <property type="entry name" value="DH_2"/>
    <property type="match status" value="1"/>
</dbReference>
<dbReference type="Gene3D" id="3.30.40.10">
    <property type="entry name" value="Zinc/RING finger domain, C3HC4 (zinc finger)"/>
    <property type="match status" value="1"/>
</dbReference>
<dbReference type="SUPFAM" id="SSF50729">
    <property type="entry name" value="PH domain-like"/>
    <property type="match status" value="2"/>
</dbReference>
<dbReference type="GO" id="GO:0005085">
    <property type="term" value="F:guanyl-nucleotide exchange factor activity"/>
    <property type="evidence" value="ECO:0007669"/>
    <property type="project" value="UniProtKB-KW"/>
</dbReference>
<dbReference type="SUPFAM" id="SSF48065">
    <property type="entry name" value="DBL homology domain (DH-domain)"/>
    <property type="match status" value="1"/>
</dbReference>
<feature type="compositionally biased region" description="Polar residues" evidence="9">
    <location>
        <begin position="336"/>
        <end position="358"/>
    </location>
</feature>
<feature type="compositionally biased region" description="Pro residues" evidence="9">
    <location>
        <begin position="295"/>
        <end position="305"/>
    </location>
</feature>
<dbReference type="GeneTree" id="ENSGT00940000156334"/>
<evidence type="ECO:0000256" key="9">
    <source>
        <dbReference type="SAM" id="MobiDB-lite"/>
    </source>
</evidence>
<dbReference type="InterPro" id="IPR001849">
    <property type="entry name" value="PH_domain"/>
</dbReference>
<comment type="subcellular location">
    <subcellularLocation>
        <location evidence="1">Cytoplasm</location>
        <location evidence="1">Cytoskeleton</location>
    </subcellularLocation>
</comment>
<evidence type="ECO:0000256" key="7">
    <source>
        <dbReference type="ARBA" id="ARBA00023212"/>
    </source>
</evidence>
<dbReference type="PRINTS" id="PR01217">
    <property type="entry name" value="PRICHEXTENSN"/>
</dbReference>
<feature type="region of interest" description="Disordered" evidence="9">
    <location>
        <begin position="282"/>
        <end position="643"/>
    </location>
</feature>
<dbReference type="CDD" id="cd00160">
    <property type="entry name" value="RhoGEF"/>
    <property type="match status" value="1"/>
</dbReference>
<feature type="compositionally biased region" description="Basic and acidic residues" evidence="9">
    <location>
        <begin position="796"/>
        <end position="805"/>
    </location>
</feature>
<dbReference type="InterPro" id="IPR000306">
    <property type="entry name" value="Znf_FYVE"/>
</dbReference>
<evidence type="ECO:0000256" key="2">
    <source>
        <dbReference type="ARBA" id="ARBA00022490"/>
    </source>
</evidence>
<dbReference type="InterPro" id="IPR013083">
    <property type="entry name" value="Znf_RING/FYVE/PHD"/>
</dbReference>
<feature type="compositionally biased region" description="Pro residues" evidence="9">
    <location>
        <begin position="574"/>
        <end position="587"/>
    </location>
</feature>
<feature type="compositionally biased region" description="Polar residues" evidence="9">
    <location>
        <begin position="151"/>
        <end position="167"/>
    </location>
</feature>
<reference evidence="13" key="1">
    <citation type="submission" date="2025-08" db="UniProtKB">
        <authorList>
            <consortium name="Ensembl"/>
        </authorList>
    </citation>
    <scope>IDENTIFICATION</scope>
</reference>
<evidence type="ECO:0000256" key="8">
    <source>
        <dbReference type="PROSITE-ProRule" id="PRU00091"/>
    </source>
</evidence>
<dbReference type="GO" id="GO:0005856">
    <property type="term" value="C:cytoskeleton"/>
    <property type="evidence" value="ECO:0007669"/>
    <property type="project" value="UniProtKB-SubCell"/>
</dbReference>
<protein>
    <submittedName>
        <fullName evidence="13">FYVE, RhoGEF and PH domain containing 6</fullName>
    </submittedName>
</protein>
<dbReference type="InterPro" id="IPR035899">
    <property type="entry name" value="DBL_dom_sf"/>
</dbReference>
<dbReference type="PROSITE" id="PS50003">
    <property type="entry name" value="PH_DOMAIN"/>
    <property type="match status" value="2"/>
</dbReference>
<evidence type="ECO:0000313" key="14">
    <source>
        <dbReference type="Proteomes" id="UP000694557"/>
    </source>
</evidence>
<feature type="region of interest" description="Disordered" evidence="9">
    <location>
        <begin position="692"/>
        <end position="720"/>
    </location>
</feature>
<evidence type="ECO:0000256" key="6">
    <source>
        <dbReference type="ARBA" id="ARBA00022833"/>
    </source>
</evidence>
<dbReference type="PROSITE" id="PS50178">
    <property type="entry name" value="ZF_FYVE"/>
    <property type="match status" value="1"/>
</dbReference>
<feature type="domain" description="PH" evidence="10">
    <location>
        <begin position="1079"/>
        <end position="1173"/>
    </location>
</feature>
<feature type="compositionally biased region" description="Low complexity" evidence="9">
    <location>
        <begin position="607"/>
        <end position="633"/>
    </location>
</feature>
<dbReference type="Ensembl" id="ENSOKIT00005054694.1">
    <property type="protein sequence ID" value="ENSOKIP00005051773.1"/>
    <property type="gene ID" value="ENSOKIG00005021469.1"/>
</dbReference>
<evidence type="ECO:0000259" key="11">
    <source>
        <dbReference type="PROSITE" id="PS50010"/>
    </source>
</evidence>
<feature type="region of interest" description="Disordered" evidence="9">
    <location>
        <begin position="1"/>
        <end position="101"/>
    </location>
</feature>
<feature type="compositionally biased region" description="Low complexity" evidence="9">
    <location>
        <begin position="306"/>
        <end position="323"/>
    </location>
</feature>
<keyword evidence="6" id="KW-0862">Zinc</keyword>
<dbReference type="CDD" id="cd15743">
    <property type="entry name" value="FYVE_FGD6"/>
    <property type="match status" value="1"/>
</dbReference>
<dbReference type="PANTHER" id="PTHR12673:SF12">
    <property type="entry name" value="FYVE, RHOGEF AND PH DOMAIN-CONTAINING PROTEIN 6"/>
    <property type="match status" value="1"/>
</dbReference>
<dbReference type="Gene3D" id="1.20.900.10">
    <property type="entry name" value="Dbl homology (DH) domain"/>
    <property type="match status" value="1"/>
</dbReference>
<dbReference type="InterPro" id="IPR017455">
    <property type="entry name" value="Znf_FYVE-rel"/>
</dbReference>
<dbReference type="Pfam" id="PF00621">
    <property type="entry name" value="RhoGEF"/>
    <property type="match status" value="1"/>
</dbReference>
<feature type="compositionally biased region" description="Pro residues" evidence="9">
    <location>
        <begin position="324"/>
        <end position="335"/>
    </location>
</feature>
<feature type="compositionally biased region" description="Basic and acidic residues" evidence="9">
    <location>
        <begin position="815"/>
        <end position="831"/>
    </location>
</feature>
<feature type="domain" description="PH" evidence="10">
    <location>
        <begin position="1312"/>
        <end position="1408"/>
    </location>
</feature>
<dbReference type="GO" id="GO:0005737">
    <property type="term" value="C:cytoplasm"/>
    <property type="evidence" value="ECO:0007669"/>
    <property type="project" value="TreeGrafter"/>
</dbReference>
<feature type="compositionally biased region" description="Low complexity" evidence="9">
    <location>
        <begin position="1"/>
        <end position="22"/>
    </location>
</feature>
<dbReference type="PANTHER" id="PTHR12673">
    <property type="entry name" value="FACIOGENITAL DYSPLASIA PROTEIN"/>
    <property type="match status" value="1"/>
</dbReference>
<feature type="region of interest" description="Disordered" evidence="9">
    <location>
        <begin position="796"/>
        <end position="831"/>
    </location>
</feature>
<feature type="compositionally biased region" description="Acidic residues" evidence="9">
    <location>
        <begin position="505"/>
        <end position="520"/>
    </location>
</feature>
<feature type="compositionally biased region" description="Low complexity" evidence="9">
    <location>
        <begin position="33"/>
        <end position="50"/>
    </location>
</feature>
<feature type="domain" description="DH" evidence="11">
    <location>
        <begin position="836"/>
        <end position="1025"/>
    </location>
</feature>
<evidence type="ECO:0000259" key="12">
    <source>
        <dbReference type="PROSITE" id="PS50178"/>
    </source>
</evidence>
<dbReference type="FunFam" id="1.20.900.10:FF:000024">
    <property type="entry name" value="FYVE, RhoGEF and PH domain-containing protein 6"/>
    <property type="match status" value="1"/>
</dbReference>
<keyword evidence="2" id="KW-0963">Cytoplasm</keyword>
<evidence type="ECO:0000313" key="13">
    <source>
        <dbReference type="Ensembl" id="ENSOKIP00005051773.1"/>
    </source>
</evidence>
<reference evidence="13" key="2">
    <citation type="submission" date="2025-09" db="UniProtKB">
        <authorList>
            <consortium name="Ensembl"/>
        </authorList>
    </citation>
    <scope>IDENTIFICATION</scope>
</reference>
<dbReference type="CDD" id="cd13237">
    <property type="entry name" value="PH2_FGD5_FGD6"/>
    <property type="match status" value="1"/>
</dbReference>
<dbReference type="Proteomes" id="UP000694557">
    <property type="component" value="Unassembled WGS sequence"/>
</dbReference>
<keyword evidence="14" id="KW-1185">Reference proteome</keyword>
<evidence type="ECO:0000259" key="10">
    <source>
        <dbReference type="PROSITE" id="PS50003"/>
    </source>
</evidence>
<proteinExistence type="predicted"/>
<keyword evidence="4" id="KW-0479">Metal-binding</keyword>
<keyword evidence="5 8" id="KW-0863">Zinc-finger</keyword>
<organism evidence="13 14">
    <name type="scientific">Oncorhynchus kisutch</name>
    <name type="common">Coho salmon</name>
    <name type="synonym">Salmo kisutch</name>
    <dbReference type="NCBI Taxonomy" id="8019"/>
    <lineage>
        <taxon>Eukaryota</taxon>
        <taxon>Metazoa</taxon>
        <taxon>Chordata</taxon>
        <taxon>Craniata</taxon>
        <taxon>Vertebrata</taxon>
        <taxon>Euteleostomi</taxon>
        <taxon>Actinopterygii</taxon>
        <taxon>Neopterygii</taxon>
        <taxon>Teleostei</taxon>
        <taxon>Protacanthopterygii</taxon>
        <taxon>Salmoniformes</taxon>
        <taxon>Salmonidae</taxon>
        <taxon>Salmoninae</taxon>
        <taxon>Oncorhynchus</taxon>
    </lineage>
</organism>
<dbReference type="GO" id="GO:0008270">
    <property type="term" value="F:zinc ion binding"/>
    <property type="evidence" value="ECO:0007669"/>
    <property type="project" value="UniProtKB-KW"/>
</dbReference>
<gene>
    <name evidence="13" type="primary">FGD6</name>
    <name evidence="13" type="synonym">LOC109896282</name>
</gene>
<feature type="compositionally biased region" description="Polar residues" evidence="9">
    <location>
        <begin position="227"/>
        <end position="243"/>
    </location>
</feature>
<keyword evidence="7" id="KW-0206">Cytoskeleton</keyword>
<dbReference type="InterPro" id="IPR011993">
    <property type="entry name" value="PH-like_dom_sf"/>
</dbReference>
<feature type="compositionally biased region" description="Pro residues" evidence="9">
    <location>
        <begin position="373"/>
        <end position="382"/>
    </location>
</feature>
<feature type="region of interest" description="Disordered" evidence="9">
    <location>
        <begin position="151"/>
        <end position="243"/>
    </location>
</feature>
<dbReference type="Pfam" id="PF01363">
    <property type="entry name" value="FYVE"/>
    <property type="match status" value="1"/>
</dbReference>
<accession>A0A8C7MGC4</accession>
<feature type="domain" description="FYVE-type" evidence="12">
    <location>
        <begin position="1211"/>
        <end position="1270"/>
    </location>
</feature>
<feature type="compositionally biased region" description="Basic and acidic residues" evidence="9">
    <location>
        <begin position="193"/>
        <end position="225"/>
    </location>
</feature>
<dbReference type="InterPro" id="IPR051092">
    <property type="entry name" value="FYVE_RhoGEF_PH"/>
</dbReference>
<keyword evidence="3" id="KW-0344">Guanine-nucleotide releasing factor</keyword>
<dbReference type="Pfam" id="PF00169">
    <property type="entry name" value="PH"/>
    <property type="match status" value="2"/>
</dbReference>
<evidence type="ECO:0000256" key="1">
    <source>
        <dbReference type="ARBA" id="ARBA00004245"/>
    </source>
</evidence>
<dbReference type="InterPro" id="IPR000219">
    <property type="entry name" value="DH_dom"/>
</dbReference>
<evidence type="ECO:0000256" key="5">
    <source>
        <dbReference type="ARBA" id="ARBA00022771"/>
    </source>
</evidence>
<dbReference type="SMART" id="SM00325">
    <property type="entry name" value="RhoGEF"/>
    <property type="match status" value="1"/>
</dbReference>
<dbReference type="SMART" id="SM00233">
    <property type="entry name" value="PH"/>
    <property type="match status" value="2"/>
</dbReference>
<sequence>MSTGVKKPPVAPKPKLAPLVKLSPPPIAPKPDLLLSQPSQPSPLLTQPSPAALKRAKPAVAPKPCLSKPSAPPAPASPPPLRPRVPQTPSQECSGAGDDSLSFLNSRNGILSQPILRNSDYIIPTCSCGLQDCSQCKRLGNGNVTVVGSDTLGSWPNGNATESTGTLVANRPGKTENGDSEESGGVTNTLHLRLKDKPQRQEGQRDGEGSRDEEKLQGNKEERQRNQKGQEGQQYQTGSGDQSCNVLEVAETLTQTETKASNAEHTYTDSCNIDCNETDTIPTPLILPREVSPIRTPPQTVPPTRTPSQTVPPTRTPSQIVPPTRTPPHILPPTLAPSQVDSEPDSTPSHTDNSTQCSRIPRLPTDLSFPAAPSKPLPVPLPRKPRKPALVRQDGLEASTHEGETKNRTQGGEVEESEGSGGRCVTSEKEEHTQGVYDSPSPSQGPEVEEEPHPVPPPRQKSLSPRLHRAIHCPPSLNRNTSHSLDLLSQPELNALTSERRGGGGEEEEEKEEEVEEGYGDFERYPITRSLPKQIKLSCRPPPVGMTMKASSAEEGGSPRAPPRKPQRHSLPAGAPPSITPPPPPPHHTNTPMRELPATPQEKPAWRFPRPFFSRQSSSRHSSGSSSRGPPQGKAALLGGKQRAQSFSSADLLARADGTKRSLSFRKLLELRLSVRMLPRLLTRSGESLDCTSVEPGGRTGMVDQSNGSAGVSGGDGEGSVEYENVPLYEEIPEYMNLPFLSARLGWPLTHSVDPSTHRHSDSDVYEVQDPYESHCDYKRPHSIDYERGWHGLDDAHSEEEVHSSDEDDNSSTSSKEHLELSEEDRQQEDEVKRKKLVHIAQEIMSSEKVFVDVLKLLHIDFRDAVAKAMRQNGKPVVEERILTQILYYLPQLYQLNRDLLRELEERVAHWGDHQRLADIFVQKGPYLKMYSTYIRQFDNNVAMLDEQCRKNPGFATVVREFEMSPRCASLALKHYLLKPVQRIPQYQLLLTDYLKNLPEDSSDYKDTQAALGIVKEVANHANDIMKQGDNFQKLMHIQYSLNGQHEIVQPGRVSVQLYDTCTHTPVISSVVITSCPQVFLKEGTLMKLSRKVMQPRMFFLFNDTLLYTTPVQSGQYKLNSMLSLAGMKVSKPSQEAYQNELNIESVERSFILSASSATERDEWLAAIATAIDDHTRKKITFISSRSQEEADGVCDSGAPLGSKAPIWIPDLRATMCMVCTCEFTLTWRRHHCRACGKVVCQTCSSNKFYLEYLKNQPARVCDHCFVKLQENSDRVASGALSPTARSGGFSFSRKQKKIPAALKEVSANTENSSMSGYLQRSKGNKKQWKRLWFVIKNKVLYTYAASEDVAALESQPLLGFFLREEKCGPFQKLQFKLYHKNTLFYIFKADDIPTAQRWIEAFQEAMIL</sequence>